<evidence type="ECO:0000256" key="4">
    <source>
        <dbReference type="ARBA" id="ARBA00023163"/>
    </source>
</evidence>
<keyword evidence="2" id="KW-0805">Transcription regulation</keyword>
<dbReference type="SUPFAM" id="SSF54171">
    <property type="entry name" value="DNA-binding domain"/>
    <property type="match status" value="1"/>
</dbReference>
<evidence type="ECO:0000256" key="5">
    <source>
        <dbReference type="ARBA" id="ARBA00023242"/>
    </source>
</evidence>
<gene>
    <name evidence="9" type="ORF">Acr_12g0009440</name>
</gene>
<dbReference type="PRINTS" id="PR00367">
    <property type="entry name" value="ETHRSPELEMNT"/>
</dbReference>
<accession>A0A7J0FIJ5</accession>
<dbReference type="OrthoDB" id="773121at2759"/>
<dbReference type="PANTHER" id="PTHR31194:SF197">
    <property type="entry name" value="OS12G0582900 PROTEIN"/>
    <property type="match status" value="1"/>
</dbReference>
<feature type="compositionally biased region" description="Low complexity" evidence="7">
    <location>
        <begin position="138"/>
        <end position="150"/>
    </location>
</feature>
<dbReference type="PROSITE" id="PS51032">
    <property type="entry name" value="AP2_ERF"/>
    <property type="match status" value="1"/>
</dbReference>
<dbReference type="InterPro" id="IPR001471">
    <property type="entry name" value="AP2/ERF_dom"/>
</dbReference>
<feature type="compositionally biased region" description="Low complexity" evidence="7">
    <location>
        <begin position="340"/>
        <end position="367"/>
    </location>
</feature>
<dbReference type="SMART" id="SM00380">
    <property type="entry name" value="AP2"/>
    <property type="match status" value="1"/>
</dbReference>
<dbReference type="GO" id="GO:0003700">
    <property type="term" value="F:DNA-binding transcription factor activity"/>
    <property type="evidence" value="ECO:0007669"/>
    <property type="project" value="InterPro"/>
</dbReference>
<reference evidence="9 10" key="1">
    <citation type="submission" date="2019-07" db="EMBL/GenBank/DDBJ databases">
        <title>De Novo Assembly of kiwifruit Actinidia rufa.</title>
        <authorList>
            <person name="Sugita-Konishi S."/>
            <person name="Sato K."/>
            <person name="Mori E."/>
            <person name="Abe Y."/>
            <person name="Kisaki G."/>
            <person name="Hamano K."/>
            <person name="Suezawa K."/>
            <person name="Otani M."/>
            <person name="Fukuda T."/>
            <person name="Manabe T."/>
            <person name="Gomi K."/>
            <person name="Tabuchi M."/>
            <person name="Akimitsu K."/>
            <person name="Kataoka I."/>
        </authorList>
    </citation>
    <scope>NUCLEOTIDE SEQUENCE [LARGE SCALE GENOMIC DNA]</scope>
    <source>
        <strain evidence="10">cv. Fuchu</strain>
    </source>
</reference>
<keyword evidence="4" id="KW-0804">Transcription</keyword>
<feature type="region of interest" description="Disordered" evidence="7">
    <location>
        <begin position="131"/>
        <end position="156"/>
    </location>
</feature>
<proteinExistence type="inferred from homology"/>
<dbReference type="GO" id="GO:0003677">
    <property type="term" value="F:DNA binding"/>
    <property type="evidence" value="ECO:0007669"/>
    <property type="project" value="UniProtKB-KW"/>
</dbReference>
<dbReference type="InterPro" id="IPR016177">
    <property type="entry name" value="DNA-bd_dom_sf"/>
</dbReference>
<evidence type="ECO:0000256" key="7">
    <source>
        <dbReference type="SAM" id="MobiDB-lite"/>
    </source>
</evidence>
<keyword evidence="3" id="KW-0238">DNA-binding</keyword>
<evidence type="ECO:0000313" key="9">
    <source>
        <dbReference type="EMBL" id="GFY98403.1"/>
    </source>
</evidence>
<dbReference type="CDD" id="cd00018">
    <property type="entry name" value="AP2"/>
    <property type="match status" value="1"/>
</dbReference>
<evidence type="ECO:0000256" key="3">
    <source>
        <dbReference type="ARBA" id="ARBA00023125"/>
    </source>
</evidence>
<evidence type="ECO:0000313" key="10">
    <source>
        <dbReference type="Proteomes" id="UP000585474"/>
    </source>
</evidence>
<dbReference type="EMBL" id="BJWL01000012">
    <property type="protein sequence ID" value="GFY98403.1"/>
    <property type="molecule type" value="Genomic_DNA"/>
</dbReference>
<feature type="domain" description="AP2/ERF" evidence="8">
    <location>
        <begin position="45"/>
        <end position="102"/>
    </location>
</feature>
<evidence type="ECO:0000256" key="2">
    <source>
        <dbReference type="ARBA" id="ARBA00023015"/>
    </source>
</evidence>
<dbReference type="PANTHER" id="PTHR31194">
    <property type="entry name" value="SHN SHINE , DNA BINDING / TRANSCRIPTION FACTOR"/>
    <property type="match status" value="1"/>
</dbReference>
<evidence type="ECO:0000256" key="1">
    <source>
        <dbReference type="ARBA" id="ARBA00004123"/>
    </source>
</evidence>
<dbReference type="Pfam" id="PF00847">
    <property type="entry name" value="AP2"/>
    <property type="match status" value="1"/>
</dbReference>
<evidence type="ECO:0000259" key="8">
    <source>
        <dbReference type="PROSITE" id="PS51032"/>
    </source>
</evidence>
<feature type="region of interest" description="Disordered" evidence="7">
    <location>
        <begin position="314"/>
        <end position="367"/>
    </location>
</feature>
<comment type="caution">
    <text evidence="9">The sequence shown here is derived from an EMBL/GenBank/DDBJ whole genome shotgun (WGS) entry which is preliminary data.</text>
</comment>
<feature type="compositionally biased region" description="Basic and acidic residues" evidence="7">
    <location>
        <begin position="314"/>
        <end position="330"/>
    </location>
</feature>
<dbReference type="FunFam" id="3.30.730.10:FF:000005">
    <property type="entry name" value="ethylene-responsive transcription factor RAP2-11"/>
    <property type="match status" value="1"/>
</dbReference>
<dbReference type="Gene3D" id="3.30.730.10">
    <property type="entry name" value="AP2/ERF domain"/>
    <property type="match status" value="1"/>
</dbReference>
<keyword evidence="5" id="KW-0539">Nucleus</keyword>
<name>A0A7J0FIJ5_9ERIC</name>
<dbReference type="Proteomes" id="UP000585474">
    <property type="component" value="Unassembled WGS sequence"/>
</dbReference>
<sequence>MVRKRKVEGEEVKENNFGNMGWDQMMNEAAANAAALGEVQRTRKRYVGVRQRPSGRWVAEIKDTIQKIRVWLGTFDTAEEAARAYDEAACLLRGANTRRNFWPSFPSPNSPPALPSRITSLLLHRLKARNNASPTMPNSSDANSQQSQAAGENEVQESQFDHFFDFDTNNITPPTCDSIESSEKGGGVSEIEVPEENWASVEQLLDGEDQIGGEVEVTMEGEEENDVGIMDFDFVDNVESSSCYYSPFDIVEEMAEPVEKENYGDEELPSMVTEAMKRMKYERTFSASLYTFNGISECLKLKLGSRNLLKLRHNSSEDQEKTNKEEKHFVQEQGRSQQNSTETGSSTSFTTTSSSHSSSSSMEGGEWSLWSSLDLPPIAMLFNGLNGS</sequence>
<dbReference type="InterPro" id="IPR050913">
    <property type="entry name" value="AP2/ERF_ERF"/>
</dbReference>
<organism evidence="9 10">
    <name type="scientific">Actinidia rufa</name>
    <dbReference type="NCBI Taxonomy" id="165716"/>
    <lineage>
        <taxon>Eukaryota</taxon>
        <taxon>Viridiplantae</taxon>
        <taxon>Streptophyta</taxon>
        <taxon>Embryophyta</taxon>
        <taxon>Tracheophyta</taxon>
        <taxon>Spermatophyta</taxon>
        <taxon>Magnoliopsida</taxon>
        <taxon>eudicotyledons</taxon>
        <taxon>Gunneridae</taxon>
        <taxon>Pentapetalae</taxon>
        <taxon>asterids</taxon>
        <taxon>Ericales</taxon>
        <taxon>Actinidiaceae</taxon>
        <taxon>Actinidia</taxon>
    </lineage>
</organism>
<dbReference type="GO" id="GO:0005634">
    <property type="term" value="C:nucleus"/>
    <property type="evidence" value="ECO:0007669"/>
    <property type="project" value="UniProtKB-SubCell"/>
</dbReference>
<protein>
    <submittedName>
        <fullName evidence="9">Related to AP2 11</fullName>
    </submittedName>
</protein>
<comment type="subcellular location">
    <subcellularLocation>
        <location evidence="1">Nucleus</location>
    </subcellularLocation>
</comment>
<dbReference type="AlphaFoldDB" id="A0A7J0FIJ5"/>
<evidence type="ECO:0000256" key="6">
    <source>
        <dbReference type="ARBA" id="ARBA00024343"/>
    </source>
</evidence>
<keyword evidence="10" id="KW-1185">Reference proteome</keyword>
<comment type="similarity">
    <text evidence="6">Belongs to the AP2/ERF transcription factor family. ERF subfamily.</text>
</comment>
<dbReference type="InterPro" id="IPR036955">
    <property type="entry name" value="AP2/ERF_dom_sf"/>
</dbReference>